<dbReference type="FunFam" id="3.80.10.10:FF:000095">
    <property type="entry name" value="LRR receptor-like serine/threonine-protein kinase GSO1"/>
    <property type="match status" value="1"/>
</dbReference>
<evidence type="ECO:0000256" key="7">
    <source>
        <dbReference type="ARBA" id="ARBA00022737"/>
    </source>
</evidence>
<dbReference type="InterPro" id="IPR055414">
    <property type="entry name" value="LRR_R13L4/SHOC2-like"/>
</dbReference>
<keyword evidence="17" id="KW-1185">Reference proteome</keyword>
<evidence type="ECO:0000256" key="6">
    <source>
        <dbReference type="ARBA" id="ARBA00022729"/>
    </source>
</evidence>
<dbReference type="InterPro" id="IPR013210">
    <property type="entry name" value="LRR_N_plant-typ"/>
</dbReference>
<evidence type="ECO:0000256" key="12">
    <source>
        <dbReference type="SAM" id="Coils"/>
    </source>
</evidence>
<keyword evidence="4" id="KW-0433">Leucine-rich repeat</keyword>
<sequence>MVEFGSEALVLSRRVGSLYRREVKEVGELQGKVDKLEEEKVTLEKEKEGWEAERKRLTTWKVRCLDSEDKLNKRIGELEEDYEDLKDKYDGAVGELDDLKNSVIQEHVNGFEKGLRQATFFHADMDISDSRFDVDKDVVTTLCHFVAVLWLYINGAGKWVRSIEFVFVAVKNEVLRNSGVAATMIVGGEKEIRCLQTEREALLRFKASLVDRYGMLSSWTTADCCQWKGVHCSNLTANIVSLDLPAGEYDYETESWSYYISGKIHQSLIELQQLKYLNLSYNDFSHHIPEFLGSLRNLRYLDLSWCYFGGKIPSQFGSLSHLKYLNLAGNDHLEGSIPTQLGNLSKLEYLDLSFNSFRGNIPSKLGNLSNLQQLYLGDYYRGVLKINDGGKLFSDLISLTHLYLCSVHGLNTSHTFLQNIAMLPKLRELGLIDCSLSDHFILSLRPFEFNFSTSLLAFDLSDNTFTSPVIFQWVSNITSNLVELDLYDNNLEGSVSNHFGMAMNSLEILDLSFNNFKDEVLKSFMNICTLHSLNMQGNNLTEDLPSILHNLCNGCIRYSLQDLNLGENYINGSLPDISAFSVLKSLDLSNNQLSGKIAEGNKLSTQLESLSISSNFLEGGIPKLFGNACALRSLDMMANNLSDELSTIIHHLSGCAKYTLEHLSLQENQINGTIPDLSTFSALKSLHLSENQLNGKIIEELYIDRNRLNGEIHKDIKFPPQIEKLHMELNSLYGTFPKWLRKQNNFFELNISNSKIVDMVPNWFWAKLALANVISVDISNNSLHGIIPNFSRKNLVNYLSLASNQFEGPIPPSLRGSIFLDLSNNNFSDSLSFICATDFDETLYQLDLSNNHLSRHIPDCWSHFKSLAYLDLSHNKFSGKIPTSLGLLLGLQALLLRNNYLTHEIPFFLRHCTKLVMLDMSNNNLSGQIPAWIGSEMQELQILSLGSNNFNGILPLQICSEQIFKTTELLLLKGIDLSSNNFSEEIPVEIMDLVELISLNLSRNNFIGKIPSNIGNLKSLEFLDLSRNQFVGSIPLSIAQIDRLTMLDLSHNHLSGVIPTGTQLQSFNASSYEDNLNLYGLPLEKLCIEDGLSQDPTIEIHKYPLFGHEFYISMALGFTITFWITFGSILFNHS</sequence>
<protein>
    <submittedName>
        <fullName evidence="16">LRR receptor-like serine/threonine-protein kinase FLS2</fullName>
    </submittedName>
</protein>
<keyword evidence="7" id="KW-0677">Repeat</keyword>
<feature type="transmembrane region" description="Helical" evidence="13">
    <location>
        <begin position="1110"/>
        <end position="1131"/>
    </location>
</feature>
<keyword evidence="16" id="KW-0808">Transferase</keyword>
<dbReference type="Pfam" id="PF23598">
    <property type="entry name" value="LRR_14"/>
    <property type="match status" value="1"/>
</dbReference>
<dbReference type="PANTHER" id="PTHR48063:SF98">
    <property type="entry name" value="LRR RECEPTOR-LIKE SERINE_THREONINE-PROTEIN KINASE FLS2"/>
    <property type="match status" value="1"/>
</dbReference>
<comment type="similarity">
    <text evidence="2">Belongs to the RLP family.</text>
</comment>
<dbReference type="Pfam" id="PF08263">
    <property type="entry name" value="LRRNT_2"/>
    <property type="match status" value="1"/>
</dbReference>
<reference evidence="16 17" key="1">
    <citation type="submission" date="2019-04" db="EMBL/GenBank/DDBJ databases">
        <title>An improved genome assembly and genetic linkage map for asparagus bean, Vigna unguiculata ssp. sesquipedialis.</title>
        <authorList>
            <person name="Xia Q."/>
            <person name="Zhang R."/>
            <person name="Dong Y."/>
        </authorList>
    </citation>
    <scope>NUCLEOTIDE SEQUENCE [LARGE SCALE GENOMIC DNA]</scope>
    <source>
        <tissue evidence="16">Leaf</tissue>
    </source>
</reference>
<evidence type="ECO:0000313" key="17">
    <source>
        <dbReference type="Proteomes" id="UP000501690"/>
    </source>
</evidence>
<dbReference type="InterPro" id="IPR032675">
    <property type="entry name" value="LRR_dom_sf"/>
</dbReference>
<keyword evidence="6" id="KW-0732">Signal</keyword>
<accession>A0A4D6LZX0</accession>
<evidence type="ECO:0000256" key="11">
    <source>
        <dbReference type="ARBA" id="ARBA00023180"/>
    </source>
</evidence>
<evidence type="ECO:0000256" key="5">
    <source>
        <dbReference type="ARBA" id="ARBA00022692"/>
    </source>
</evidence>
<evidence type="ECO:0000259" key="14">
    <source>
        <dbReference type="Pfam" id="PF08263"/>
    </source>
</evidence>
<dbReference type="PRINTS" id="PR00019">
    <property type="entry name" value="LEURICHRPT"/>
</dbReference>
<keyword evidence="5 13" id="KW-0812">Transmembrane</keyword>
<dbReference type="EMBL" id="CP039349">
    <property type="protein sequence ID" value="QCD94335.1"/>
    <property type="molecule type" value="Genomic_DNA"/>
</dbReference>
<dbReference type="SMART" id="SM00369">
    <property type="entry name" value="LRR_TYP"/>
    <property type="match status" value="7"/>
</dbReference>
<evidence type="ECO:0000256" key="1">
    <source>
        <dbReference type="ARBA" id="ARBA00004251"/>
    </source>
</evidence>
<dbReference type="Proteomes" id="UP000501690">
    <property type="component" value="Linkage Group LG5"/>
</dbReference>
<keyword evidence="9 13" id="KW-0472">Membrane</keyword>
<keyword evidence="12" id="KW-0175">Coiled coil</keyword>
<dbReference type="InterPro" id="IPR001611">
    <property type="entry name" value="Leu-rich_rpt"/>
</dbReference>
<feature type="coiled-coil region" evidence="12">
    <location>
        <begin position="19"/>
        <end position="102"/>
    </location>
</feature>
<dbReference type="PANTHER" id="PTHR48063">
    <property type="entry name" value="LRR RECEPTOR-LIKE KINASE"/>
    <property type="match status" value="1"/>
</dbReference>
<dbReference type="Gene3D" id="3.80.10.10">
    <property type="entry name" value="Ribonuclease Inhibitor"/>
    <property type="match status" value="5"/>
</dbReference>
<dbReference type="SUPFAM" id="SSF52058">
    <property type="entry name" value="L domain-like"/>
    <property type="match status" value="1"/>
</dbReference>
<dbReference type="GO" id="GO:0016301">
    <property type="term" value="F:kinase activity"/>
    <property type="evidence" value="ECO:0007669"/>
    <property type="project" value="UniProtKB-KW"/>
</dbReference>
<evidence type="ECO:0000256" key="3">
    <source>
        <dbReference type="ARBA" id="ARBA00022475"/>
    </source>
</evidence>
<dbReference type="InterPro" id="IPR003591">
    <property type="entry name" value="Leu-rich_rpt_typical-subtyp"/>
</dbReference>
<evidence type="ECO:0000259" key="15">
    <source>
        <dbReference type="Pfam" id="PF23598"/>
    </source>
</evidence>
<dbReference type="InterPro" id="IPR046956">
    <property type="entry name" value="RLP23-like"/>
</dbReference>
<keyword evidence="11" id="KW-0325">Glycoprotein</keyword>
<evidence type="ECO:0000256" key="2">
    <source>
        <dbReference type="ARBA" id="ARBA00009592"/>
    </source>
</evidence>
<keyword evidence="8 13" id="KW-1133">Transmembrane helix</keyword>
<dbReference type="GO" id="GO:0005886">
    <property type="term" value="C:plasma membrane"/>
    <property type="evidence" value="ECO:0007669"/>
    <property type="project" value="UniProtKB-SubCell"/>
</dbReference>
<keyword evidence="16" id="KW-0418">Kinase</keyword>
<keyword evidence="3" id="KW-1003">Cell membrane</keyword>
<feature type="domain" description="Disease resistance R13L4/SHOC-2-like LRR" evidence="15">
    <location>
        <begin position="315"/>
        <end position="541"/>
    </location>
</feature>
<evidence type="ECO:0000313" key="16">
    <source>
        <dbReference type="EMBL" id="QCD94335.1"/>
    </source>
</evidence>
<dbReference type="AlphaFoldDB" id="A0A4D6LZX0"/>
<keyword evidence="10 16" id="KW-0675">Receptor</keyword>
<dbReference type="FunFam" id="3.80.10.10:FF:000383">
    <property type="entry name" value="Leucine-rich repeat receptor protein kinase EMS1"/>
    <property type="match status" value="1"/>
</dbReference>
<evidence type="ECO:0000256" key="10">
    <source>
        <dbReference type="ARBA" id="ARBA00023170"/>
    </source>
</evidence>
<evidence type="ECO:0000256" key="8">
    <source>
        <dbReference type="ARBA" id="ARBA00022989"/>
    </source>
</evidence>
<comment type="subcellular location">
    <subcellularLocation>
        <location evidence="1">Cell membrane</location>
        <topology evidence="1">Single-pass type I membrane protein</topology>
    </subcellularLocation>
</comment>
<name>A0A4D6LZX0_VIGUN</name>
<dbReference type="PROSITE" id="PS51450">
    <property type="entry name" value="LRR"/>
    <property type="match status" value="2"/>
</dbReference>
<evidence type="ECO:0000256" key="4">
    <source>
        <dbReference type="ARBA" id="ARBA00022614"/>
    </source>
</evidence>
<gene>
    <name evidence="16" type="ORF">DEO72_LG5g2418</name>
</gene>
<proteinExistence type="inferred from homology"/>
<evidence type="ECO:0000256" key="13">
    <source>
        <dbReference type="SAM" id="Phobius"/>
    </source>
</evidence>
<dbReference type="SUPFAM" id="SSF52047">
    <property type="entry name" value="RNI-like"/>
    <property type="match status" value="2"/>
</dbReference>
<evidence type="ECO:0000256" key="9">
    <source>
        <dbReference type="ARBA" id="ARBA00023136"/>
    </source>
</evidence>
<organism evidence="16 17">
    <name type="scientific">Vigna unguiculata</name>
    <name type="common">Cowpea</name>
    <dbReference type="NCBI Taxonomy" id="3917"/>
    <lineage>
        <taxon>Eukaryota</taxon>
        <taxon>Viridiplantae</taxon>
        <taxon>Streptophyta</taxon>
        <taxon>Embryophyta</taxon>
        <taxon>Tracheophyta</taxon>
        <taxon>Spermatophyta</taxon>
        <taxon>Magnoliopsida</taxon>
        <taxon>eudicotyledons</taxon>
        <taxon>Gunneridae</taxon>
        <taxon>Pentapetalae</taxon>
        <taxon>rosids</taxon>
        <taxon>fabids</taxon>
        <taxon>Fabales</taxon>
        <taxon>Fabaceae</taxon>
        <taxon>Papilionoideae</taxon>
        <taxon>50 kb inversion clade</taxon>
        <taxon>NPAAA clade</taxon>
        <taxon>indigoferoid/millettioid clade</taxon>
        <taxon>Phaseoleae</taxon>
        <taxon>Vigna</taxon>
    </lineage>
</organism>
<feature type="domain" description="Leucine-rich repeat-containing N-terminal plant-type" evidence="14">
    <location>
        <begin position="196"/>
        <end position="233"/>
    </location>
</feature>
<dbReference type="Pfam" id="PF00560">
    <property type="entry name" value="LRR_1"/>
    <property type="match status" value="9"/>
</dbReference>